<keyword evidence="3" id="KW-0997">Cell inner membrane</keyword>
<feature type="domain" description="TRAP C4-dicarboxylate transport system permease DctM subunit" evidence="8">
    <location>
        <begin position="7"/>
        <end position="415"/>
    </location>
</feature>
<reference evidence="9 10" key="1">
    <citation type="submission" date="2018-10" db="EMBL/GenBank/DDBJ databases">
        <title>Anaerotruncus faecis sp. nov., isolated from human feces.</title>
        <authorList>
            <person name="Wang Y.-J."/>
        </authorList>
    </citation>
    <scope>NUCLEOTIDE SEQUENCE [LARGE SCALE GENOMIC DNA]</scope>
    <source>
        <strain evidence="9 10">22A2-44</strain>
    </source>
</reference>
<accession>A0A498CP59</accession>
<feature type="transmembrane region" description="Helical" evidence="7">
    <location>
        <begin position="241"/>
        <end position="260"/>
    </location>
</feature>
<evidence type="ECO:0000256" key="6">
    <source>
        <dbReference type="ARBA" id="ARBA00023136"/>
    </source>
</evidence>
<keyword evidence="2" id="KW-1003">Cell membrane</keyword>
<dbReference type="RefSeq" id="WP_121586039.1">
    <property type="nucleotide sequence ID" value="NZ_RCHT01000002.1"/>
</dbReference>
<feature type="transmembrane region" description="Helical" evidence="7">
    <location>
        <begin position="171"/>
        <end position="193"/>
    </location>
</feature>
<keyword evidence="10" id="KW-1185">Reference proteome</keyword>
<dbReference type="PIRSF" id="PIRSF006066">
    <property type="entry name" value="HI0050"/>
    <property type="match status" value="1"/>
</dbReference>
<evidence type="ECO:0000256" key="4">
    <source>
        <dbReference type="ARBA" id="ARBA00022692"/>
    </source>
</evidence>
<evidence type="ECO:0000256" key="1">
    <source>
        <dbReference type="ARBA" id="ARBA00004429"/>
    </source>
</evidence>
<evidence type="ECO:0000313" key="9">
    <source>
        <dbReference type="EMBL" id="RLL13817.1"/>
    </source>
</evidence>
<dbReference type="EMBL" id="RCHT01000002">
    <property type="protein sequence ID" value="RLL13817.1"/>
    <property type="molecule type" value="Genomic_DNA"/>
</dbReference>
<feature type="transmembrane region" description="Helical" evidence="7">
    <location>
        <begin position="131"/>
        <end position="151"/>
    </location>
</feature>
<protein>
    <submittedName>
        <fullName evidence="9">TRAP transporter large permease</fullName>
    </submittedName>
</protein>
<feature type="transmembrane region" description="Helical" evidence="7">
    <location>
        <begin position="88"/>
        <end position="119"/>
    </location>
</feature>
<feature type="transmembrane region" description="Helical" evidence="7">
    <location>
        <begin position="272"/>
        <end position="294"/>
    </location>
</feature>
<feature type="transmembrane region" description="Helical" evidence="7">
    <location>
        <begin position="398"/>
        <end position="422"/>
    </location>
</feature>
<evidence type="ECO:0000256" key="5">
    <source>
        <dbReference type="ARBA" id="ARBA00022989"/>
    </source>
</evidence>
<feature type="transmembrane region" description="Helical" evidence="7">
    <location>
        <begin position="47"/>
        <end position="68"/>
    </location>
</feature>
<dbReference type="NCBIfam" id="TIGR00786">
    <property type="entry name" value="dctM"/>
    <property type="match status" value="1"/>
</dbReference>
<keyword evidence="6 7" id="KW-0472">Membrane</keyword>
<comment type="caution">
    <text evidence="9">The sequence shown here is derived from an EMBL/GenBank/DDBJ whole genome shotgun (WGS) entry which is preliminary data.</text>
</comment>
<evidence type="ECO:0000256" key="7">
    <source>
        <dbReference type="SAM" id="Phobius"/>
    </source>
</evidence>
<dbReference type="GO" id="GO:0022857">
    <property type="term" value="F:transmembrane transporter activity"/>
    <property type="evidence" value="ECO:0007669"/>
    <property type="project" value="TreeGrafter"/>
</dbReference>
<keyword evidence="4 7" id="KW-0812">Transmembrane</keyword>
<feature type="transmembrane region" description="Helical" evidence="7">
    <location>
        <begin position="214"/>
        <end position="235"/>
    </location>
</feature>
<proteinExistence type="predicted"/>
<feature type="transmembrane region" description="Helical" evidence="7">
    <location>
        <begin position="348"/>
        <end position="371"/>
    </location>
</feature>
<name>A0A498CP59_9FIRM</name>
<feature type="transmembrane region" description="Helical" evidence="7">
    <location>
        <begin position="314"/>
        <end position="341"/>
    </location>
</feature>
<evidence type="ECO:0000256" key="3">
    <source>
        <dbReference type="ARBA" id="ARBA00022519"/>
    </source>
</evidence>
<dbReference type="Pfam" id="PF06808">
    <property type="entry name" value="DctM"/>
    <property type="match status" value="1"/>
</dbReference>
<dbReference type="InterPro" id="IPR004681">
    <property type="entry name" value="TRAP_DctM"/>
</dbReference>
<gene>
    <name evidence="9" type="ORF">D4A47_02710</name>
</gene>
<dbReference type="AlphaFoldDB" id="A0A498CP59"/>
<sequence length="427" mass="45371">MMVALIFGVFVLVLLIGCPIAIALLLGGIVPIMALTDIPLGIVVQRLFSSANSYSMMAVPFFILAGNLMDTGGVSKRLVNLARSLVGWLPGGLAVVSFLACAFFGAISGSAPATVAAIGSIMIPSMKEDGYPMPFILATIASGGWLGVIVPPSIPMVLYCISVGSVAITDVFLGGFIPGFLLAGGMSVYAVLWGRKHMRHATRKFSIKEVGRSFVDALWALGMPIIILGGIYLGIFTPTEAAVVAVAYGLLVSTLIYHQLSLKGLMQIIRRTVITTNICMFIVLSSTVFAAIMTREQIPVIVGNAIMSVASNRFMFYLLVTLLLLFVGTFMETIPAIMILAPILTPMLGAYGINPVSFGVIMVITLGIGMLTPPVGINLYTAVSLCGEKVERVINRHLFAYIGCALVVLALLIGFEGIIMFLPNLLR</sequence>
<evidence type="ECO:0000259" key="8">
    <source>
        <dbReference type="Pfam" id="PF06808"/>
    </source>
</evidence>
<dbReference type="PANTHER" id="PTHR33362">
    <property type="entry name" value="SIALIC ACID TRAP TRANSPORTER PERMEASE PROTEIN SIAT-RELATED"/>
    <property type="match status" value="1"/>
</dbReference>
<dbReference type="InterPro" id="IPR010656">
    <property type="entry name" value="DctM"/>
</dbReference>
<feature type="transmembrane region" description="Helical" evidence="7">
    <location>
        <begin position="6"/>
        <end position="35"/>
    </location>
</feature>
<dbReference type="Proteomes" id="UP000276301">
    <property type="component" value="Unassembled WGS sequence"/>
</dbReference>
<evidence type="ECO:0000256" key="2">
    <source>
        <dbReference type="ARBA" id="ARBA00022475"/>
    </source>
</evidence>
<keyword evidence="5 7" id="KW-1133">Transmembrane helix</keyword>
<dbReference type="GO" id="GO:0005886">
    <property type="term" value="C:plasma membrane"/>
    <property type="evidence" value="ECO:0007669"/>
    <property type="project" value="UniProtKB-SubCell"/>
</dbReference>
<comment type="subcellular location">
    <subcellularLocation>
        <location evidence="1">Cell inner membrane</location>
        <topology evidence="1">Multi-pass membrane protein</topology>
    </subcellularLocation>
</comment>
<evidence type="ECO:0000313" key="10">
    <source>
        <dbReference type="Proteomes" id="UP000276301"/>
    </source>
</evidence>
<organism evidence="9 10">
    <name type="scientific">Anaerotruncus massiliensis</name>
    <name type="common">ex Liu et al. 2021</name>
    <dbReference type="NCBI Taxonomy" id="2321404"/>
    <lineage>
        <taxon>Bacteria</taxon>
        <taxon>Bacillati</taxon>
        <taxon>Bacillota</taxon>
        <taxon>Clostridia</taxon>
        <taxon>Eubacteriales</taxon>
        <taxon>Oscillospiraceae</taxon>
        <taxon>Anaerotruncus</taxon>
    </lineage>
</organism>